<sequence length="66" mass="7507">MSICNNRIHCDGVQRSEGSPIGREERIYQQLGMRYSFALRRISVGGKLIRCPHPPSSDHHITLPSF</sequence>
<organism evidence="1 2">
    <name type="scientific">Kalanchoe fedtschenkoi</name>
    <name type="common">Lavender scallops</name>
    <name type="synonym">South American air plant</name>
    <dbReference type="NCBI Taxonomy" id="63787"/>
    <lineage>
        <taxon>Eukaryota</taxon>
        <taxon>Viridiplantae</taxon>
        <taxon>Streptophyta</taxon>
        <taxon>Embryophyta</taxon>
        <taxon>Tracheophyta</taxon>
        <taxon>Spermatophyta</taxon>
        <taxon>Magnoliopsida</taxon>
        <taxon>eudicotyledons</taxon>
        <taxon>Gunneridae</taxon>
        <taxon>Pentapetalae</taxon>
        <taxon>Saxifragales</taxon>
        <taxon>Crassulaceae</taxon>
        <taxon>Kalanchoe</taxon>
    </lineage>
</organism>
<evidence type="ECO:0000313" key="2">
    <source>
        <dbReference type="Proteomes" id="UP000594263"/>
    </source>
</evidence>
<accession>A0A7N0T2T9</accession>
<proteinExistence type="predicted"/>
<name>A0A7N0T2T9_KALFE</name>
<dbReference type="Proteomes" id="UP000594263">
    <property type="component" value="Unplaced"/>
</dbReference>
<dbReference type="EnsemblPlants" id="Kaladp0020s0003.1.v1.1">
    <property type="protein sequence ID" value="Kaladp0020s0003.1.v1.1"/>
    <property type="gene ID" value="Kaladp0020s0003.v1.1"/>
</dbReference>
<dbReference type="Gramene" id="Kaladp0020s0003.1.v1.1">
    <property type="protein sequence ID" value="Kaladp0020s0003.1.v1.1"/>
    <property type="gene ID" value="Kaladp0020s0003.v1.1"/>
</dbReference>
<keyword evidence="2" id="KW-1185">Reference proteome</keyword>
<evidence type="ECO:0000313" key="1">
    <source>
        <dbReference type="EnsemblPlants" id="Kaladp0020s0003.1.v1.1"/>
    </source>
</evidence>
<dbReference type="AlphaFoldDB" id="A0A7N0T2T9"/>
<reference evidence="1" key="1">
    <citation type="submission" date="2021-01" db="UniProtKB">
        <authorList>
            <consortium name="EnsemblPlants"/>
        </authorList>
    </citation>
    <scope>IDENTIFICATION</scope>
</reference>
<protein>
    <submittedName>
        <fullName evidence="1">Uncharacterized protein</fullName>
    </submittedName>
</protein>